<gene>
    <name evidence="2" type="ORF">EXIGLDRAFT_838056</name>
</gene>
<feature type="coiled-coil region" evidence="1">
    <location>
        <begin position="24"/>
        <end position="58"/>
    </location>
</feature>
<name>A0A165G803_EXIGL</name>
<reference evidence="2 3" key="1">
    <citation type="journal article" date="2016" name="Mol. Biol. Evol.">
        <title>Comparative Genomics of Early-Diverging Mushroom-Forming Fungi Provides Insights into the Origins of Lignocellulose Decay Capabilities.</title>
        <authorList>
            <person name="Nagy L.G."/>
            <person name="Riley R."/>
            <person name="Tritt A."/>
            <person name="Adam C."/>
            <person name="Daum C."/>
            <person name="Floudas D."/>
            <person name="Sun H."/>
            <person name="Yadav J.S."/>
            <person name="Pangilinan J."/>
            <person name="Larsson K.H."/>
            <person name="Matsuura K."/>
            <person name="Barry K."/>
            <person name="Labutti K."/>
            <person name="Kuo R."/>
            <person name="Ohm R.A."/>
            <person name="Bhattacharya S.S."/>
            <person name="Shirouzu T."/>
            <person name="Yoshinaga Y."/>
            <person name="Martin F.M."/>
            <person name="Grigoriev I.V."/>
            <person name="Hibbett D.S."/>
        </authorList>
    </citation>
    <scope>NUCLEOTIDE SEQUENCE [LARGE SCALE GENOMIC DNA]</scope>
    <source>
        <strain evidence="2 3">HHB12029</strain>
    </source>
</reference>
<dbReference type="AlphaFoldDB" id="A0A165G803"/>
<protein>
    <submittedName>
        <fullName evidence="2">Uncharacterized protein</fullName>
    </submittedName>
</protein>
<evidence type="ECO:0000313" key="3">
    <source>
        <dbReference type="Proteomes" id="UP000077266"/>
    </source>
</evidence>
<dbReference type="Gene3D" id="3.80.10.10">
    <property type="entry name" value="Ribonuclease Inhibitor"/>
    <property type="match status" value="1"/>
</dbReference>
<accession>A0A165G803</accession>
<keyword evidence="3" id="KW-1185">Reference proteome</keyword>
<dbReference type="EMBL" id="KV426056">
    <property type="protein sequence ID" value="KZV90117.1"/>
    <property type="molecule type" value="Genomic_DNA"/>
</dbReference>
<evidence type="ECO:0000256" key="1">
    <source>
        <dbReference type="SAM" id="Coils"/>
    </source>
</evidence>
<dbReference type="Proteomes" id="UP000077266">
    <property type="component" value="Unassembled WGS sequence"/>
</dbReference>
<dbReference type="STRING" id="1314781.A0A165G803"/>
<dbReference type="OrthoDB" id="2269034at2759"/>
<dbReference type="InterPro" id="IPR032675">
    <property type="entry name" value="LRR_dom_sf"/>
</dbReference>
<sequence>MLVTGPNANCPATESDTAVIIQRVAVQQEKIDAATSALAEANQKLTEADSVFAEAQARFKAVEDAYNVAKYAFWDEERAHSRVRGGVANAQKLLNEAVCDMNVIRAPFHPVRRTPLEVLGLIFEFCVDLDLSQTSTTEFTNCRLQPFRLARVCRLWRRAALMNPRVWTNIDLPLDDIRTRNATAWRRYLSNMFARAGKSSLNLRFARRRDPMSLDLPLIKVFLPELRRCDTLVFSVRDIGKGDAVLSILQAELPLLRDLHLDEAYLATAVDRTSILRHTPMLRTYAGRFQFGGTRLDMPKLLSASLEACSTQTACTIIGAAGSLKTLELDFLPFDDSTSLISPHDHPSQVKFLTITYDGQQSAVMASFARYTRFTAMERLVLQGDRPGFEARMTFFANAAQNMGSSLRRLTVQLASEYSQSLHLLFAGLSHCSSLTYLEFNALFRLTEITKICDYLGSPCDSGSWPCPKLQILDIVGCHFGETCDQGVILSFIERRIAAAKDESVASSLRPKPLCRVFPPSSVSPEVAANILTLLPRPY</sequence>
<evidence type="ECO:0000313" key="2">
    <source>
        <dbReference type="EMBL" id="KZV90117.1"/>
    </source>
</evidence>
<organism evidence="2 3">
    <name type="scientific">Exidia glandulosa HHB12029</name>
    <dbReference type="NCBI Taxonomy" id="1314781"/>
    <lineage>
        <taxon>Eukaryota</taxon>
        <taxon>Fungi</taxon>
        <taxon>Dikarya</taxon>
        <taxon>Basidiomycota</taxon>
        <taxon>Agaricomycotina</taxon>
        <taxon>Agaricomycetes</taxon>
        <taxon>Auriculariales</taxon>
        <taxon>Exidiaceae</taxon>
        <taxon>Exidia</taxon>
    </lineage>
</organism>
<keyword evidence="1" id="KW-0175">Coiled coil</keyword>
<dbReference type="InParanoid" id="A0A165G803"/>
<proteinExistence type="predicted"/>
<dbReference type="SUPFAM" id="SSF52047">
    <property type="entry name" value="RNI-like"/>
    <property type="match status" value="1"/>
</dbReference>